<proteinExistence type="predicted"/>
<comment type="caution">
    <text evidence="5">The sequence shown here is derived from an EMBL/GenBank/DDBJ whole genome shotgun (WGS) entry which is preliminary data.</text>
</comment>
<dbReference type="Pfam" id="PF07729">
    <property type="entry name" value="FCD"/>
    <property type="match status" value="1"/>
</dbReference>
<dbReference type="SUPFAM" id="SSF46785">
    <property type="entry name" value="Winged helix' DNA-binding domain"/>
    <property type="match status" value="1"/>
</dbReference>
<accession>A0A2S4M7A0</accession>
<dbReference type="GO" id="GO:0003700">
    <property type="term" value="F:DNA-binding transcription factor activity"/>
    <property type="evidence" value="ECO:0007669"/>
    <property type="project" value="InterPro"/>
</dbReference>
<reference evidence="5 6" key="1">
    <citation type="submission" date="2018-01" db="EMBL/GenBank/DDBJ databases">
        <title>Genomic Encyclopedia of Type Strains, Phase III (KMG-III): the genomes of soil and plant-associated and newly described type strains.</title>
        <authorList>
            <person name="Whitman W."/>
        </authorList>
    </citation>
    <scope>NUCLEOTIDE SEQUENCE [LARGE SCALE GENOMIC DNA]</scope>
    <source>
        <strain evidence="5 6">JCM 18070</strain>
    </source>
</reference>
<dbReference type="EMBL" id="PQGA01000008">
    <property type="protein sequence ID" value="POR50594.1"/>
    <property type="molecule type" value="Genomic_DNA"/>
</dbReference>
<dbReference type="Proteomes" id="UP000237381">
    <property type="component" value="Unassembled WGS sequence"/>
</dbReference>
<dbReference type="Gene3D" id="1.10.10.10">
    <property type="entry name" value="Winged helix-like DNA-binding domain superfamily/Winged helix DNA-binding domain"/>
    <property type="match status" value="1"/>
</dbReference>
<dbReference type="SMART" id="SM00895">
    <property type="entry name" value="FCD"/>
    <property type="match status" value="1"/>
</dbReference>
<dbReference type="Gene3D" id="1.20.120.530">
    <property type="entry name" value="GntR ligand-binding domain-like"/>
    <property type="match status" value="1"/>
</dbReference>
<dbReference type="RefSeq" id="WP_103705290.1">
    <property type="nucleotide sequence ID" value="NZ_PQGA01000008.1"/>
</dbReference>
<dbReference type="AlphaFoldDB" id="A0A2S4M7A0"/>
<dbReference type="GO" id="GO:0003677">
    <property type="term" value="F:DNA binding"/>
    <property type="evidence" value="ECO:0007669"/>
    <property type="project" value="UniProtKB-KW"/>
</dbReference>
<dbReference type="Pfam" id="PF00392">
    <property type="entry name" value="GntR"/>
    <property type="match status" value="1"/>
</dbReference>
<dbReference type="SUPFAM" id="SSF48008">
    <property type="entry name" value="GntR ligand-binding domain-like"/>
    <property type="match status" value="1"/>
</dbReference>
<dbReference type="CDD" id="cd07377">
    <property type="entry name" value="WHTH_GntR"/>
    <property type="match status" value="1"/>
</dbReference>
<dbReference type="PANTHER" id="PTHR43537">
    <property type="entry name" value="TRANSCRIPTIONAL REGULATOR, GNTR FAMILY"/>
    <property type="match status" value="1"/>
</dbReference>
<evidence type="ECO:0000259" key="4">
    <source>
        <dbReference type="PROSITE" id="PS50949"/>
    </source>
</evidence>
<evidence type="ECO:0000313" key="6">
    <source>
        <dbReference type="Proteomes" id="UP000237381"/>
    </source>
</evidence>
<dbReference type="PROSITE" id="PS50949">
    <property type="entry name" value="HTH_GNTR"/>
    <property type="match status" value="1"/>
</dbReference>
<dbReference type="InterPro" id="IPR000524">
    <property type="entry name" value="Tscrpt_reg_HTH_GntR"/>
</dbReference>
<keyword evidence="3" id="KW-0804">Transcription</keyword>
<evidence type="ECO:0000256" key="1">
    <source>
        <dbReference type="ARBA" id="ARBA00023015"/>
    </source>
</evidence>
<dbReference type="SMART" id="SM00345">
    <property type="entry name" value="HTH_GNTR"/>
    <property type="match status" value="1"/>
</dbReference>
<dbReference type="PANTHER" id="PTHR43537:SF5">
    <property type="entry name" value="UXU OPERON TRANSCRIPTIONAL REGULATOR"/>
    <property type="match status" value="1"/>
</dbReference>
<keyword evidence="1" id="KW-0805">Transcription regulation</keyword>
<name>A0A2S4M7A0_9BURK</name>
<dbReference type="InterPro" id="IPR036388">
    <property type="entry name" value="WH-like_DNA-bd_sf"/>
</dbReference>
<dbReference type="OrthoDB" id="1040417at2"/>
<dbReference type="InterPro" id="IPR036390">
    <property type="entry name" value="WH_DNA-bd_sf"/>
</dbReference>
<evidence type="ECO:0000256" key="3">
    <source>
        <dbReference type="ARBA" id="ARBA00023163"/>
    </source>
</evidence>
<dbReference type="InterPro" id="IPR008920">
    <property type="entry name" value="TF_FadR/GntR_C"/>
</dbReference>
<evidence type="ECO:0000256" key="2">
    <source>
        <dbReference type="ARBA" id="ARBA00023125"/>
    </source>
</evidence>
<keyword evidence="2" id="KW-0238">DNA-binding</keyword>
<gene>
    <name evidence="5" type="ORF">B0G62_10885</name>
</gene>
<keyword evidence="6" id="KW-1185">Reference proteome</keyword>
<evidence type="ECO:0000313" key="5">
    <source>
        <dbReference type="EMBL" id="POR50594.1"/>
    </source>
</evidence>
<sequence>MSTDTNAAPPARDSAMPRTTLSERVAAKLGQLIVDGVHAPGSLLPTEPMLEKQFDVSRVTIRDAVKLLANCGLVKVRHGSGMTVQPPENWQYLDPLVLFAHVNSPRSQKMLNEILEVQHFAEAELAALAAQRRTEASLARMTELVEQMQTHIGNHARYTALDLEFHEAIAQAASNDLLRNMLAPIHRVVRDGYMLTTELVGAPARSLEGHARILRAIEQRDPKAAREAMNEHLDLFREHIDMRFGATGGTQQLRHEASTPS</sequence>
<dbReference type="PRINTS" id="PR00035">
    <property type="entry name" value="HTHGNTR"/>
</dbReference>
<keyword evidence="5" id="KW-0670">Pyruvate</keyword>
<feature type="domain" description="HTH gntR-type" evidence="4">
    <location>
        <begin position="19"/>
        <end position="87"/>
    </location>
</feature>
<organism evidence="5 6">
    <name type="scientific">Paraburkholderia eburnea</name>
    <dbReference type="NCBI Taxonomy" id="1189126"/>
    <lineage>
        <taxon>Bacteria</taxon>
        <taxon>Pseudomonadati</taxon>
        <taxon>Pseudomonadota</taxon>
        <taxon>Betaproteobacteria</taxon>
        <taxon>Burkholderiales</taxon>
        <taxon>Burkholderiaceae</taxon>
        <taxon>Paraburkholderia</taxon>
    </lineage>
</organism>
<protein>
    <submittedName>
        <fullName evidence="5">GntR family transcriptional repressor for pyruvate dehydrogenase complex</fullName>
    </submittedName>
</protein>
<dbReference type="InterPro" id="IPR011711">
    <property type="entry name" value="GntR_C"/>
</dbReference>